<dbReference type="Pfam" id="PF00512">
    <property type="entry name" value="HisKA"/>
    <property type="match status" value="1"/>
</dbReference>
<dbReference type="InterPro" id="IPR005467">
    <property type="entry name" value="His_kinase_dom"/>
</dbReference>
<keyword evidence="7 15" id="KW-0808">Transferase</keyword>
<comment type="function">
    <text evidence="15">Member of a two-component regulatory system.</text>
</comment>
<dbReference type="NCBIfam" id="TIGR01386">
    <property type="entry name" value="cztS_silS_copS"/>
    <property type="match status" value="1"/>
</dbReference>
<evidence type="ECO:0000256" key="9">
    <source>
        <dbReference type="ARBA" id="ARBA00022741"/>
    </source>
</evidence>
<dbReference type="PROSITE" id="PS50109">
    <property type="entry name" value="HIS_KIN"/>
    <property type="match status" value="1"/>
</dbReference>
<dbReference type="PRINTS" id="PR00344">
    <property type="entry name" value="BCTRLSENSOR"/>
</dbReference>
<evidence type="ECO:0000256" key="15">
    <source>
        <dbReference type="RuleBase" id="RU364088"/>
    </source>
</evidence>
<dbReference type="EMBL" id="CP073079">
    <property type="protein sequence ID" value="QUD90989.1"/>
    <property type="molecule type" value="Genomic_DNA"/>
</dbReference>
<name>A0A975IXU5_9CAUL</name>
<dbReference type="InterPro" id="IPR003660">
    <property type="entry name" value="HAMP_dom"/>
</dbReference>
<dbReference type="PANTHER" id="PTHR45436:SF15">
    <property type="entry name" value="SENSOR HISTIDINE KINASE CUSS"/>
    <property type="match status" value="1"/>
</dbReference>
<dbReference type="Gene3D" id="6.10.340.10">
    <property type="match status" value="1"/>
</dbReference>
<dbReference type="SUPFAM" id="SSF158472">
    <property type="entry name" value="HAMP domain-like"/>
    <property type="match status" value="1"/>
</dbReference>
<dbReference type="InterPro" id="IPR050428">
    <property type="entry name" value="TCS_sensor_his_kinase"/>
</dbReference>
<dbReference type="SMART" id="SM00304">
    <property type="entry name" value="HAMP"/>
    <property type="match status" value="1"/>
</dbReference>
<evidence type="ECO:0000256" key="2">
    <source>
        <dbReference type="ARBA" id="ARBA00004141"/>
    </source>
</evidence>
<protein>
    <recommendedName>
        <fullName evidence="15">Sensor protein</fullName>
        <ecNumber evidence="15">2.7.13.3</ecNumber>
    </recommendedName>
</protein>
<dbReference type="InterPro" id="IPR036890">
    <property type="entry name" value="HATPase_C_sf"/>
</dbReference>
<accession>A0A975IXU5</accession>
<dbReference type="CDD" id="cd00075">
    <property type="entry name" value="HATPase"/>
    <property type="match status" value="1"/>
</dbReference>
<evidence type="ECO:0000256" key="6">
    <source>
        <dbReference type="ARBA" id="ARBA00022553"/>
    </source>
</evidence>
<evidence type="ECO:0000313" key="18">
    <source>
        <dbReference type="EMBL" id="QUD90989.1"/>
    </source>
</evidence>
<dbReference type="InterPro" id="IPR006290">
    <property type="entry name" value="CztS_silS_copS"/>
</dbReference>
<evidence type="ECO:0000256" key="3">
    <source>
        <dbReference type="ARBA" id="ARBA00004533"/>
    </source>
</evidence>
<dbReference type="SUPFAM" id="SSF55874">
    <property type="entry name" value="ATPase domain of HSP90 chaperone/DNA topoisomerase II/histidine kinase"/>
    <property type="match status" value="1"/>
</dbReference>
<dbReference type="CDD" id="cd06225">
    <property type="entry name" value="HAMP"/>
    <property type="match status" value="1"/>
</dbReference>
<dbReference type="Gene3D" id="1.10.287.130">
    <property type="match status" value="1"/>
</dbReference>
<dbReference type="PROSITE" id="PS50885">
    <property type="entry name" value="HAMP"/>
    <property type="match status" value="1"/>
</dbReference>
<evidence type="ECO:0000259" key="16">
    <source>
        <dbReference type="PROSITE" id="PS50109"/>
    </source>
</evidence>
<feature type="transmembrane region" description="Helical" evidence="15">
    <location>
        <begin position="158"/>
        <end position="177"/>
    </location>
</feature>
<evidence type="ECO:0000256" key="10">
    <source>
        <dbReference type="ARBA" id="ARBA00022777"/>
    </source>
</evidence>
<dbReference type="FunFam" id="3.30.565.10:FF:000006">
    <property type="entry name" value="Sensor histidine kinase WalK"/>
    <property type="match status" value="1"/>
</dbReference>
<keyword evidence="19" id="KW-1185">Reference proteome</keyword>
<dbReference type="SMART" id="SM00387">
    <property type="entry name" value="HATPase_c"/>
    <property type="match status" value="1"/>
</dbReference>
<evidence type="ECO:0000256" key="1">
    <source>
        <dbReference type="ARBA" id="ARBA00000085"/>
    </source>
</evidence>
<evidence type="ECO:0000259" key="17">
    <source>
        <dbReference type="PROSITE" id="PS50885"/>
    </source>
</evidence>
<keyword evidence="6" id="KW-0597">Phosphoprotein</keyword>
<dbReference type="Gene3D" id="3.30.565.10">
    <property type="entry name" value="Histidine kinase-like ATPase, C-terminal domain"/>
    <property type="match status" value="1"/>
</dbReference>
<organism evidence="18 19">
    <name type="scientific">Phenylobacterium montanum</name>
    <dbReference type="NCBI Taxonomy" id="2823693"/>
    <lineage>
        <taxon>Bacteria</taxon>
        <taxon>Pseudomonadati</taxon>
        <taxon>Pseudomonadota</taxon>
        <taxon>Alphaproteobacteria</taxon>
        <taxon>Caulobacterales</taxon>
        <taxon>Caulobacteraceae</taxon>
        <taxon>Phenylobacterium</taxon>
    </lineage>
</organism>
<dbReference type="Pfam" id="PF02518">
    <property type="entry name" value="HATPase_c"/>
    <property type="match status" value="1"/>
</dbReference>
<feature type="transmembrane region" description="Helical" evidence="15">
    <location>
        <begin position="6"/>
        <end position="24"/>
    </location>
</feature>
<keyword evidence="10 15" id="KW-0418">Kinase</keyword>
<comment type="catalytic activity">
    <reaction evidence="1 15">
        <text>ATP + protein L-histidine = ADP + protein N-phospho-L-histidine.</text>
        <dbReference type="EC" id="2.7.13.3"/>
    </reaction>
</comment>
<dbReference type="AlphaFoldDB" id="A0A975IXU5"/>
<geneLocation type="plasmid" evidence="18 19">
    <name>unnamed</name>
</geneLocation>
<keyword evidence="4 15" id="KW-1003">Cell membrane</keyword>
<gene>
    <name evidence="18" type="ORF">KCG34_25490</name>
</gene>
<dbReference type="InterPro" id="IPR003594">
    <property type="entry name" value="HATPase_dom"/>
</dbReference>
<evidence type="ECO:0000256" key="7">
    <source>
        <dbReference type="ARBA" id="ARBA00022679"/>
    </source>
</evidence>
<dbReference type="Pfam" id="PF00672">
    <property type="entry name" value="HAMP"/>
    <property type="match status" value="1"/>
</dbReference>
<keyword evidence="14 15" id="KW-0472">Membrane</keyword>
<feature type="domain" description="HAMP" evidence="17">
    <location>
        <begin position="178"/>
        <end position="231"/>
    </location>
</feature>
<evidence type="ECO:0000256" key="8">
    <source>
        <dbReference type="ARBA" id="ARBA00022692"/>
    </source>
</evidence>
<evidence type="ECO:0000256" key="5">
    <source>
        <dbReference type="ARBA" id="ARBA00022519"/>
    </source>
</evidence>
<keyword evidence="8 15" id="KW-0812">Transmembrane</keyword>
<keyword evidence="11 15" id="KW-0067">ATP-binding</keyword>
<dbReference type="GO" id="GO:0005886">
    <property type="term" value="C:plasma membrane"/>
    <property type="evidence" value="ECO:0007669"/>
    <property type="project" value="UniProtKB-SubCell"/>
</dbReference>
<keyword evidence="9 15" id="KW-0547">Nucleotide-binding</keyword>
<dbReference type="PANTHER" id="PTHR45436">
    <property type="entry name" value="SENSOR HISTIDINE KINASE YKOH"/>
    <property type="match status" value="1"/>
</dbReference>
<evidence type="ECO:0000256" key="4">
    <source>
        <dbReference type="ARBA" id="ARBA00022475"/>
    </source>
</evidence>
<keyword evidence="18" id="KW-0614">Plasmid</keyword>
<reference evidence="18" key="1">
    <citation type="submission" date="2021-04" db="EMBL/GenBank/DDBJ databases">
        <title>The complete genome sequence of Caulobacter sp. S6.</title>
        <authorList>
            <person name="Tang Y."/>
            <person name="Ouyang W."/>
            <person name="Liu Q."/>
            <person name="Huang B."/>
            <person name="Guo Z."/>
            <person name="Lei P."/>
        </authorList>
    </citation>
    <scope>NUCLEOTIDE SEQUENCE</scope>
    <source>
        <strain evidence="18">S6</strain>
        <plasmid evidence="18">unnamed</plasmid>
    </source>
</reference>
<dbReference type="InterPro" id="IPR003661">
    <property type="entry name" value="HisK_dim/P_dom"/>
</dbReference>
<dbReference type="KEGG" id="caul:KCG34_25490"/>
<dbReference type="CDD" id="cd00082">
    <property type="entry name" value="HisKA"/>
    <property type="match status" value="1"/>
</dbReference>
<dbReference type="GO" id="GO:0000155">
    <property type="term" value="F:phosphorelay sensor kinase activity"/>
    <property type="evidence" value="ECO:0007669"/>
    <property type="project" value="InterPro"/>
</dbReference>
<dbReference type="EC" id="2.7.13.3" evidence="15"/>
<dbReference type="InterPro" id="IPR036097">
    <property type="entry name" value="HisK_dim/P_sf"/>
</dbReference>
<evidence type="ECO:0000256" key="11">
    <source>
        <dbReference type="ARBA" id="ARBA00022840"/>
    </source>
</evidence>
<dbReference type="InterPro" id="IPR004358">
    <property type="entry name" value="Sig_transdc_His_kin-like_C"/>
</dbReference>
<dbReference type="GO" id="GO:0005524">
    <property type="term" value="F:ATP binding"/>
    <property type="evidence" value="ECO:0007669"/>
    <property type="project" value="UniProtKB-KW"/>
</dbReference>
<evidence type="ECO:0000256" key="13">
    <source>
        <dbReference type="ARBA" id="ARBA00023012"/>
    </source>
</evidence>
<evidence type="ECO:0000256" key="14">
    <source>
        <dbReference type="ARBA" id="ARBA00023136"/>
    </source>
</evidence>
<keyword evidence="5 15" id="KW-0997">Cell inner membrane</keyword>
<dbReference type="Proteomes" id="UP000676409">
    <property type="component" value="Plasmid unnamed"/>
</dbReference>
<dbReference type="SUPFAM" id="SSF47384">
    <property type="entry name" value="Homodimeric domain of signal transducing histidine kinase"/>
    <property type="match status" value="1"/>
</dbReference>
<sequence length="457" mass="49000">MTVWYAISGFTLIFAATAFLYWILAANLAREDTRLLENELANIRLILRAAPAGGWTASGASTAPRRDRELYVRLLDQTGSVLLESPGMTMVLPRPTRPTFAAVARLGSVGADTRSNTGEQFRSLIAPAAVDRIPGGYIQVAINRTDEERLIALYRARMGWVLGVSLLGSALAGYLIARAGMRPIRRIGGTAGRIGSGTLHERIPTVGLPSELQVLAEAFNAMLGRLEDGFARVSRFSDDVAHELRTPINNLHGEIEVALNRTRAPQEYEAILGSCLEECSRLSHVVNSLLFLARADAATEPLQREVLDVRRELHGVAEFYEASASEAGVSLIVAARAGLEARLNRTLLQQAVGNLVSNALAHTPEGGRICIQAQGSPAGLKVTVEDTGRGISPEHLPRVFDRFFRADPARSGAGQNAGLGLSVVKSIVERHGGEAEVFSEPGSGAKVVLTFPSSSEP</sequence>
<evidence type="ECO:0000256" key="12">
    <source>
        <dbReference type="ARBA" id="ARBA00022989"/>
    </source>
</evidence>
<proteinExistence type="predicted"/>
<evidence type="ECO:0000313" key="19">
    <source>
        <dbReference type="Proteomes" id="UP000676409"/>
    </source>
</evidence>
<dbReference type="SMART" id="SM00388">
    <property type="entry name" value="HisKA"/>
    <property type="match status" value="1"/>
</dbReference>
<comment type="subcellular location">
    <subcellularLocation>
        <location evidence="3 15">Cell inner membrane</location>
    </subcellularLocation>
    <subcellularLocation>
        <location evidence="2">Membrane</location>
        <topology evidence="2">Multi-pass membrane protein</topology>
    </subcellularLocation>
</comment>
<feature type="domain" description="Histidine kinase" evidence="16">
    <location>
        <begin position="239"/>
        <end position="455"/>
    </location>
</feature>
<keyword evidence="13 15" id="KW-0902">Two-component regulatory system</keyword>
<keyword evidence="12 15" id="KW-1133">Transmembrane helix</keyword>
<dbReference type="RefSeq" id="WP_211941035.1">
    <property type="nucleotide sequence ID" value="NZ_CP073079.1"/>
</dbReference>